<dbReference type="Gene3D" id="3.80.10.10">
    <property type="entry name" value="Ribonuclease Inhibitor"/>
    <property type="match status" value="1"/>
</dbReference>
<dbReference type="AlphaFoldDB" id="A0AAD5YE15"/>
<sequence>MNTPRCSPLVIGHQFSKKTPRSGSSSAQAIQRNFTAPPLPPELIDHVIDELWNDTRSLRICTLVCNSWRISSQWHLFQRIHVGLVGEQETSSDRRLDEYRRFLLSSNRRSIVRELRIYRPTGINSPLTCGELFVLLQYTPSLRKLTLQGINLRTTTEGDFDKTLPFARLPSLRTLDISGYAGSFWSCGSRCLFEMLTWFPELRTLRIRMGALLNSPNCPPTQSMELMDMDQHLQYIRIPTSVRPLRLTHFHFDSPLSRPFLVETLRKTGCYSSLTTITVGLSSMDEIVASGRLFRDVGPRLLHLRLNLIDTMIQDGGIVNGTTQQLALNALQLERCTCLRSIRLDLPYGYTRRSVESPGFVLYQPAHHWSFGYAILRRFATPSHRLQSATFVFMHQPQYPVPGLKRWTGSIQEIDWAALNDCLERLAMLEEVRFYAEDRWGSPRHKLWPKVTETITRAVLPSIIQRGISLLFVPDDLD</sequence>
<organism evidence="1 2">
    <name type="scientific">Meripilus lineatus</name>
    <dbReference type="NCBI Taxonomy" id="2056292"/>
    <lineage>
        <taxon>Eukaryota</taxon>
        <taxon>Fungi</taxon>
        <taxon>Dikarya</taxon>
        <taxon>Basidiomycota</taxon>
        <taxon>Agaricomycotina</taxon>
        <taxon>Agaricomycetes</taxon>
        <taxon>Polyporales</taxon>
        <taxon>Meripilaceae</taxon>
        <taxon>Meripilus</taxon>
    </lineage>
</organism>
<dbReference type="EMBL" id="JANAWD010000377">
    <property type="protein sequence ID" value="KAJ3480407.1"/>
    <property type="molecule type" value="Genomic_DNA"/>
</dbReference>
<dbReference type="SUPFAM" id="SSF52047">
    <property type="entry name" value="RNI-like"/>
    <property type="match status" value="1"/>
</dbReference>
<name>A0AAD5YE15_9APHY</name>
<dbReference type="InterPro" id="IPR032675">
    <property type="entry name" value="LRR_dom_sf"/>
</dbReference>
<keyword evidence="2" id="KW-1185">Reference proteome</keyword>
<evidence type="ECO:0000313" key="2">
    <source>
        <dbReference type="Proteomes" id="UP001212997"/>
    </source>
</evidence>
<evidence type="ECO:0008006" key="3">
    <source>
        <dbReference type="Google" id="ProtNLM"/>
    </source>
</evidence>
<dbReference type="Proteomes" id="UP001212997">
    <property type="component" value="Unassembled WGS sequence"/>
</dbReference>
<proteinExistence type="predicted"/>
<comment type="caution">
    <text evidence="1">The sequence shown here is derived from an EMBL/GenBank/DDBJ whole genome shotgun (WGS) entry which is preliminary data.</text>
</comment>
<accession>A0AAD5YE15</accession>
<protein>
    <recommendedName>
        <fullName evidence="3">F-box domain-containing protein</fullName>
    </recommendedName>
</protein>
<evidence type="ECO:0000313" key="1">
    <source>
        <dbReference type="EMBL" id="KAJ3480407.1"/>
    </source>
</evidence>
<gene>
    <name evidence="1" type="ORF">NLI96_g8373</name>
</gene>
<reference evidence="1" key="1">
    <citation type="submission" date="2022-07" db="EMBL/GenBank/DDBJ databases">
        <title>Genome Sequence of Physisporinus lineatus.</title>
        <authorList>
            <person name="Buettner E."/>
        </authorList>
    </citation>
    <scope>NUCLEOTIDE SEQUENCE</scope>
    <source>
        <strain evidence="1">VT162</strain>
    </source>
</reference>